<reference evidence="1 2" key="1">
    <citation type="submission" date="2019-05" db="EMBL/GenBank/DDBJ databases">
        <title>Mikania micrantha, genome provides insights into the molecular mechanism of rapid growth.</title>
        <authorList>
            <person name="Liu B."/>
        </authorList>
    </citation>
    <scope>NUCLEOTIDE SEQUENCE [LARGE SCALE GENOMIC DNA]</scope>
    <source>
        <strain evidence="1">NLD-2019</strain>
        <tissue evidence="1">Leaf</tissue>
    </source>
</reference>
<dbReference type="EMBL" id="SZYD01000019">
    <property type="protein sequence ID" value="KAD2393521.1"/>
    <property type="molecule type" value="Genomic_DNA"/>
</dbReference>
<gene>
    <name evidence="1" type="ORF">E3N88_40498</name>
</gene>
<accession>A0A5N6LNN4</accession>
<evidence type="ECO:0000313" key="2">
    <source>
        <dbReference type="Proteomes" id="UP000326396"/>
    </source>
</evidence>
<proteinExistence type="predicted"/>
<name>A0A5N6LNN4_9ASTR</name>
<dbReference type="Proteomes" id="UP000326396">
    <property type="component" value="Linkage Group LG9"/>
</dbReference>
<organism evidence="1 2">
    <name type="scientific">Mikania micrantha</name>
    <name type="common">bitter vine</name>
    <dbReference type="NCBI Taxonomy" id="192012"/>
    <lineage>
        <taxon>Eukaryota</taxon>
        <taxon>Viridiplantae</taxon>
        <taxon>Streptophyta</taxon>
        <taxon>Embryophyta</taxon>
        <taxon>Tracheophyta</taxon>
        <taxon>Spermatophyta</taxon>
        <taxon>Magnoliopsida</taxon>
        <taxon>eudicotyledons</taxon>
        <taxon>Gunneridae</taxon>
        <taxon>Pentapetalae</taxon>
        <taxon>asterids</taxon>
        <taxon>campanulids</taxon>
        <taxon>Asterales</taxon>
        <taxon>Asteraceae</taxon>
        <taxon>Asteroideae</taxon>
        <taxon>Heliantheae alliance</taxon>
        <taxon>Eupatorieae</taxon>
        <taxon>Mikania</taxon>
    </lineage>
</organism>
<protein>
    <submittedName>
        <fullName evidence="1">Uncharacterized protein</fullName>
    </submittedName>
</protein>
<keyword evidence="2" id="KW-1185">Reference proteome</keyword>
<comment type="caution">
    <text evidence="1">The sequence shown here is derived from an EMBL/GenBank/DDBJ whole genome shotgun (WGS) entry which is preliminary data.</text>
</comment>
<dbReference type="AlphaFoldDB" id="A0A5N6LNN4"/>
<sequence>MATPTGGQNSAKLTKQHCHILLDGYGGRQHVSFGCKPAYGITHIDYLSMDIALYDVMIITACDCARQGGADSSSTIRITTTSDCRVT</sequence>
<evidence type="ECO:0000313" key="1">
    <source>
        <dbReference type="EMBL" id="KAD2393521.1"/>
    </source>
</evidence>